<organism evidence="14 15">
    <name type="scientific">Candidatus Yonathbacteria bacterium RIFOXYD1_FULL_52_36</name>
    <dbReference type="NCBI Taxonomy" id="1802730"/>
    <lineage>
        <taxon>Bacteria</taxon>
        <taxon>Candidatus Yonathiibacteriota</taxon>
    </lineage>
</organism>
<comment type="similarity">
    <text evidence="2 10">Belongs to the ABC-4 integral membrane protein family. FtsX subfamily.</text>
</comment>
<feature type="transmembrane region" description="Helical" evidence="11">
    <location>
        <begin position="186"/>
        <end position="206"/>
    </location>
</feature>
<dbReference type="InterPro" id="IPR004513">
    <property type="entry name" value="FtsX"/>
</dbReference>
<reference evidence="14 15" key="1">
    <citation type="journal article" date="2016" name="Nat. Commun.">
        <title>Thousands of microbial genomes shed light on interconnected biogeochemical processes in an aquifer system.</title>
        <authorList>
            <person name="Anantharaman K."/>
            <person name="Brown C.T."/>
            <person name="Hug L.A."/>
            <person name="Sharon I."/>
            <person name="Castelle C.J."/>
            <person name="Probst A.J."/>
            <person name="Thomas B.C."/>
            <person name="Singh A."/>
            <person name="Wilkins M.J."/>
            <person name="Karaoz U."/>
            <person name="Brodie E.L."/>
            <person name="Williams K.H."/>
            <person name="Hubbard S.S."/>
            <person name="Banfield J.F."/>
        </authorList>
    </citation>
    <scope>NUCLEOTIDE SEQUENCE [LARGE SCALE GENOMIC DNA]</scope>
</reference>
<accession>A0A1G2SIB5</accession>
<evidence type="ECO:0000259" key="13">
    <source>
        <dbReference type="Pfam" id="PF18075"/>
    </source>
</evidence>
<evidence type="ECO:0000256" key="8">
    <source>
        <dbReference type="ARBA" id="ARBA00023136"/>
    </source>
</evidence>
<comment type="subcellular location">
    <subcellularLocation>
        <location evidence="1">Cell membrane</location>
        <topology evidence="1">Multi-pass membrane protein</topology>
    </subcellularLocation>
</comment>
<proteinExistence type="inferred from homology"/>
<dbReference type="STRING" id="1802730.A2591_00620"/>
<keyword evidence="9 10" id="KW-0131">Cell cycle</keyword>
<dbReference type="PANTHER" id="PTHR47755">
    <property type="entry name" value="CELL DIVISION PROTEIN FTSX"/>
    <property type="match status" value="1"/>
</dbReference>
<dbReference type="InterPro" id="IPR003838">
    <property type="entry name" value="ABC3_permease_C"/>
</dbReference>
<dbReference type="PIRSF" id="PIRSF003097">
    <property type="entry name" value="FtsX"/>
    <property type="match status" value="1"/>
</dbReference>
<sequence>MFFLNVKRIWKSGFVSFWRNGVVSLSAVLVMVVALFMIGSTILLSAVLEDSLTTLKEKVDINVYFAQDATDEEIQGFIKGLEALPEVSAVEYITRDQALMDFKERHANDQLTLQALDEVGDNPLLAYINVKADDPAQYQGIYTQIESPGALSPIERDIIYKVNYEEERNQRAIERLSLAIAGFQKVGFAIVIIFILTAALITYNTIRLTIYVSREEIAVMRLVGAENNYIRGPFIAEGVFYGIVGGILTIALFYPLTVWVEQGTSSFWGGLNLFDYYLSNFFQITVIVLLSGIVLGATASYMAVRKYLSI</sequence>
<dbReference type="Proteomes" id="UP000178168">
    <property type="component" value="Unassembled WGS sequence"/>
</dbReference>
<evidence type="ECO:0000256" key="5">
    <source>
        <dbReference type="ARBA" id="ARBA00022618"/>
    </source>
</evidence>
<keyword evidence="5 10" id="KW-0132">Cell division</keyword>
<evidence type="ECO:0000259" key="12">
    <source>
        <dbReference type="Pfam" id="PF02687"/>
    </source>
</evidence>
<evidence type="ECO:0000256" key="11">
    <source>
        <dbReference type="SAM" id="Phobius"/>
    </source>
</evidence>
<evidence type="ECO:0000313" key="15">
    <source>
        <dbReference type="Proteomes" id="UP000178168"/>
    </source>
</evidence>
<dbReference type="PANTHER" id="PTHR47755:SF1">
    <property type="entry name" value="CELL DIVISION PROTEIN FTSX"/>
    <property type="match status" value="1"/>
</dbReference>
<keyword evidence="8 10" id="KW-0472">Membrane</keyword>
<evidence type="ECO:0000256" key="1">
    <source>
        <dbReference type="ARBA" id="ARBA00004651"/>
    </source>
</evidence>
<evidence type="ECO:0000256" key="2">
    <source>
        <dbReference type="ARBA" id="ARBA00007379"/>
    </source>
</evidence>
<evidence type="ECO:0000256" key="3">
    <source>
        <dbReference type="ARBA" id="ARBA00021907"/>
    </source>
</evidence>
<keyword evidence="6 11" id="KW-0812">Transmembrane</keyword>
<protein>
    <recommendedName>
        <fullName evidence="3 10">Cell division protein FtsX</fullName>
    </recommendedName>
</protein>
<gene>
    <name evidence="14" type="ORF">A2591_00620</name>
</gene>
<evidence type="ECO:0000256" key="4">
    <source>
        <dbReference type="ARBA" id="ARBA00022475"/>
    </source>
</evidence>
<name>A0A1G2SIB5_9BACT</name>
<evidence type="ECO:0000256" key="10">
    <source>
        <dbReference type="PIRNR" id="PIRNR003097"/>
    </source>
</evidence>
<feature type="domain" description="FtsX extracellular" evidence="13">
    <location>
        <begin position="59"/>
        <end position="146"/>
    </location>
</feature>
<dbReference type="Pfam" id="PF02687">
    <property type="entry name" value="FtsX"/>
    <property type="match status" value="1"/>
</dbReference>
<dbReference type="AlphaFoldDB" id="A0A1G2SIB5"/>
<comment type="caution">
    <text evidence="14">The sequence shown here is derived from an EMBL/GenBank/DDBJ whole genome shotgun (WGS) entry which is preliminary data.</text>
</comment>
<evidence type="ECO:0000313" key="14">
    <source>
        <dbReference type="EMBL" id="OHA84827.1"/>
    </source>
</evidence>
<evidence type="ECO:0000256" key="9">
    <source>
        <dbReference type="ARBA" id="ARBA00023306"/>
    </source>
</evidence>
<dbReference type="Pfam" id="PF18075">
    <property type="entry name" value="FtsX_ECD"/>
    <property type="match status" value="1"/>
</dbReference>
<keyword evidence="7 11" id="KW-1133">Transmembrane helix</keyword>
<feature type="transmembrane region" description="Helical" evidence="11">
    <location>
        <begin position="239"/>
        <end position="260"/>
    </location>
</feature>
<keyword evidence="4 10" id="KW-1003">Cell membrane</keyword>
<feature type="transmembrane region" description="Helical" evidence="11">
    <location>
        <begin position="280"/>
        <end position="304"/>
    </location>
</feature>
<evidence type="ECO:0000256" key="7">
    <source>
        <dbReference type="ARBA" id="ARBA00022989"/>
    </source>
</evidence>
<dbReference type="InterPro" id="IPR040690">
    <property type="entry name" value="FtsX_ECD"/>
</dbReference>
<evidence type="ECO:0000256" key="6">
    <source>
        <dbReference type="ARBA" id="ARBA00022692"/>
    </source>
</evidence>
<dbReference type="EMBL" id="MHUZ01000034">
    <property type="protein sequence ID" value="OHA84827.1"/>
    <property type="molecule type" value="Genomic_DNA"/>
</dbReference>
<dbReference type="Gene3D" id="3.30.70.3040">
    <property type="match status" value="1"/>
</dbReference>
<feature type="transmembrane region" description="Helical" evidence="11">
    <location>
        <begin position="21"/>
        <end position="48"/>
    </location>
</feature>
<feature type="domain" description="ABC3 transporter permease C-terminal" evidence="12">
    <location>
        <begin position="189"/>
        <end position="308"/>
    </location>
</feature>
<dbReference type="GO" id="GO:0005886">
    <property type="term" value="C:plasma membrane"/>
    <property type="evidence" value="ECO:0007669"/>
    <property type="project" value="UniProtKB-SubCell"/>
</dbReference>
<dbReference type="GO" id="GO:0051301">
    <property type="term" value="P:cell division"/>
    <property type="evidence" value="ECO:0007669"/>
    <property type="project" value="UniProtKB-KW"/>
</dbReference>